<evidence type="ECO:0000256" key="3">
    <source>
        <dbReference type="ARBA" id="ARBA00013194"/>
    </source>
</evidence>
<dbReference type="InterPro" id="IPR027304">
    <property type="entry name" value="Trigger_fact/SurA_dom_sf"/>
</dbReference>
<evidence type="ECO:0000256" key="4">
    <source>
        <dbReference type="ARBA" id="ARBA00022729"/>
    </source>
</evidence>
<dbReference type="Proteomes" id="UP000315439">
    <property type="component" value="Unassembled WGS sequence"/>
</dbReference>
<sequence length="314" mass="35209">MNFSSRRGMNFSLLSKAGATLVLSLALLSCGQNEEQPENKAQKNSDNSVVASHLNQNENAIVKVGDQIITQDDLDAAILRTVGELGAFQLDQEGRSKVLESIVLSTIMAQKQMDALSVEEKQQVEIQVKAYRNELLAKKYLKENISSLPVTNEMVKNYYEKHPEKFGGKTIKTYEVIKGLTKLEGDVRKKLLAEINRVGASKNWQGEVEKLKRQGYQITYARAAHTDKSLNKQIDIILAGLELNEVSSVHYLDGMPMIFKVVESRTVEPKPLSQVRTEIRKALAPLQLKKAVRQISDELLKQANIEYIEPAETQ</sequence>
<keyword evidence="9" id="KW-1185">Reference proteome</keyword>
<dbReference type="Gene3D" id="1.10.4030.10">
    <property type="entry name" value="Porin chaperone SurA, peptide-binding domain"/>
    <property type="match status" value="1"/>
</dbReference>
<dbReference type="Pfam" id="PF13145">
    <property type="entry name" value="Rotamase_2"/>
    <property type="match status" value="1"/>
</dbReference>
<feature type="domain" description="PpiC" evidence="7">
    <location>
        <begin position="150"/>
        <end position="276"/>
    </location>
</feature>
<dbReference type="PROSITE" id="PS51257">
    <property type="entry name" value="PROKAR_LIPOPROTEIN"/>
    <property type="match status" value="1"/>
</dbReference>
<evidence type="ECO:0000259" key="7">
    <source>
        <dbReference type="Pfam" id="PF13145"/>
    </source>
</evidence>
<keyword evidence="5" id="KW-0697">Rotamase</keyword>
<dbReference type="GO" id="GO:0003755">
    <property type="term" value="F:peptidyl-prolyl cis-trans isomerase activity"/>
    <property type="evidence" value="ECO:0007669"/>
    <property type="project" value="UniProtKB-KW"/>
</dbReference>
<dbReference type="PANTHER" id="PTHR47245:SF1">
    <property type="entry name" value="FOLDASE PROTEIN PRSA"/>
    <property type="match status" value="1"/>
</dbReference>
<dbReference type="RefSeq" id="WP_142894170.1">
    <property type="nucleotide sequence ID" value="NZ_ML660164.1"/>
</dbReference>
<evidence type="ECO:0000256" key="6">
    <source>
        <dbReference type="ARBA" id="ARBA00023235"/>
    </source>
</evidence>
<evidence type="ECO:0000256" key="5">
    <source>
        <dbReference type="ARBA" id="ARBA00023110"/>
    </source>
</evidence>
<comment type="similarity">
    <text evidence="2">Belongs to the PpiC/parvulin rotamase family.</text>
</comment>
<gene>
    <name evidence="8" type="ORF">FLL46_13445</name>
</gene>
<name>A0A545UD98_9GAMM</name>
<protein>
    <recommendedName>
        <fullName evidence="3">peptidylprolyl isomerase</fullName>
        <ecNumber evidence="3">5.2.1.8</ecNumber>
    </recommendedName>
</protein>
<dbReference type="PANTHER" id="PTHR47245">
    <property type="entry name" value="PEPTIDYLPROLYL ISOMERASE"/>
    <property type="match status" value="1"/>
</dbReference>
<dbReference type="InterPro" id="IPR050245">
    <property type="entry name" value="PrsA_foldase"/>
</dbReference>
<reference evidence="8 9" key="1">
    <citation type="submission" date="2019-07" db="EMBL/GenBank/DDBJ databases">
        <title>Draft genome for Aliikangiella sp. M105.</title>
        <authorList>
            <person name="Wang G."/>
        </authorList>
    </citation>
    <scope>NUCLEOTIDE SEQUENCE [LARGE SCALE GENOMIC DNA]</scope>
    <source>
        <strain evidence="8 9">M105</strain>
    </source>
</reference>
<keyword evidence="6" id="KW-0413">Isomerase</keyword>
<dbReference type="InterPro" id="IPR000297">
    <property type="entry name" value="PPIase_PpiC"/>
</dbReference>
<accession>A0A545UD98</accession>
<dbReference type="OrthoDB" id="6316289at2"/>
<organism evidence="8 9">
    <name type="scientific">Aliikangiella coralliicola</name>
    <dbReference type="NCBI Taxonomy" id="2592383"/>
    <lineage>
        <taxon>Bacteria</taxon>
        <taxon>Pseudomonadati</taxon>
        <taxon>Pseudomonadota</taxon>
        <taxon>Gammaproteobacteria</taxon>
        <taxon>Oceanospirillales</taxon>
        <taxon>Pleioneaceae</taxon>
        <taxon>Aliikangiella</taxon>
    </lineage>
</organism>
<dbReference type="Gene3D" id="3.10.50.40">
    <property type="match status" value="1"/>
</dbReference>
<evidence type="ECO:0000256" key="2">
    <source>
        <dbReference type="ARBA" id="ARBA00007656"/>
    </source>
</evidence>
<dbReference type="AlphaFoldDB" id="A0A545UD98"/>
<dbReference type="EC" id="5.2.1.8" evidence="3"/>
<keyword evidence="4" id="KW-0732">Signal</keyword>
<dbReference type="EMBL" id="VIKS01000008">
    <property type="protein sequence ID" value="TQV87442.1"/>
    <property type="molecule type" value="Genomic_DNA"/>
</dbReference>
<comment type="caution">
    <text evidence="8">The sequence shown here is derived from an EMBL/GenBank/DDBJ whole genome shotgun (WGS) entry which is preliminary data.</text>
</comment>
<evidence type="ECO:0000313" key="8">
    <source>
        <dbReference type="EMBL" id="TQV87442.1"/>
    </source>
</evidence>
<proteinExistence type="inferred from homology"/>
<dbReference type="InterPro" id="IPR046357">
    <property type="entry name" value="PPIase_dom_sf"/>
</dbReference>
<dbReference type="SUPFAM" id="SSF109998">
    <property type="entry name" value="Triger factor/SurA peptide-binding domain-like"/>
    <property type="match status" value="1"/>
</dbReference>
<evidence type="ECO:0000313" key="9">
    <source>
        <dbReference type="Proteomes" id="UP000315439"/>
    </source>
</evidence>
<comment type="catalytic activity">
    <reaction evidence="1">
        <text>[protein]-peptidylproline (omega=180) = [protein]-peptidylproline (omega=0)</text>
        <dbReference type="Rhea" id="RHEA:16237"/>
        <dbReference type="Rhea" id="RHEA-COMP:10747"/>
        <dbReference type="Rhea" id="RHEA-COMP:10748"/>
        <dbReference type="ChEBI" id="CHEBI:83833"/>
        <dbReference type="ChEBI" id="CHEBI:83834"/>
        <dbReference type="EC" id="5.2.1.8"/>
    </reaction>
</comment>
<evidence type="ECO:0000256" key="1">
    <source>
        <dbReference type="ARBA" id="ARBA00000971"/>
    </source>
</evidence>